<protein>
    <submittedName>
        <fullName evidence="2">CHAT domain-containing protein</fullName>
    </submittedName>
</protein>
<sequence length="468" mass="52048">MTLFDQYRRTYERLQSVLIARDRIEKALEIAERGRARAFVELLARRVSEDFDLASASAPPDLDRIRAIARLQNAAIVQYSIVLDEFTVGGSPQWRESQLYIWVIRPTGAIAFRRVDLTPLWQQQQTSIAELIYKSRCFGDFSCYSQFETAGRGNQPPQAIDPRPPRSFNLGAQATHIEPPPEWEATYDELKQLHQLLIDPIADLLPTDPNRHVIFIPQDSLFLLPFPALIDENGRYLIEKHAMLTAPSIQVLEFTRQQSEVLANREVLIVGNPEMPLVADGVGERAIALKPLPYAEREAQEIGQILQATPLIGKKATETAVVEQMQMARLIHLATHGSFDPQQALDSWIALTPSPTDDGLLTAAEIFELDLNAELVVLSACETGRGKITGDGAIGLSRSLISAGVASVLVSLWSVPDDTTAVLMEEFYQHWLVSGDKAQALRQAMLKTMANDPNPYGWAAFTLIGEAE</sequence>
<evidence type="ECO:0000313" key="2">
    <source>
        <dbReference type="EMBL" id="QIZ73542.1"/>
    </source>
</evidence>
<dbReference type="InterPro" id="IPR024983">
    <property type="entry name" value="CHAT_dom"/>
</dbReference>
<organism evidence="2 3">
    <name type="scientific">Oxynema aestuarii AP17</name>
    <dbReference type="NCBI Taxonomy" id="2064643"/>
    <lineage>
        <taxon>Bacteria</taxon>
        <taxon>Bacillati</taxon>
        <taxon>Cyanobacteriota</taxon>
        <taxon>Cyanophyceae</taxon>
        <taxon>Oscillatoriophycideae</taxon>
        <taxon>Oscillatoriales</taxon>
        <taxon>Oscillatoriaceae</taxon>
        <taxon>Oxynema</taxon>
        <taxon>Oxynema aestuarii</taxon>
    </lineage>
</organism>
<proteinExistence type="predicted"/>
<evidence type="ECO:0000313" key="3">
    <source>
        <dbReference type="Proteomes" id="UP000500857"/>
    </source>
</evidence>
<gene>
    <name evidence="2" type="ORF">HCG48_01915</name>
</gene>
<accession>A0A6H1U3U6</accession>
<reference evidence="2 3" key="1">
    <citation type="submission" date="2020-04" db="EMBL/GenBank/DDBJ databases">
        <authorList>
            <person name="Basu S."/>
            <person name="Maruthanayagam V."/>
            <person name="Chakraborty S."/>
            <person name="Pramanik A."/>
            <person name="Mukherjee J."/>
            <person name="Brink B."/>
        </authorList>
    </citation>
    <scope>NUCLEOTIDE SEQUENCE [LARGE SCALE GENOMIC DNA]</scope>
    <source>
        <strain evidence="2 3">AP17</strain>
    </source>
</reference>
<evidence type="ECO:0000259" key="1">
    <source>
        <dbReference type="Pfam" id="PF12770"/>
    </source>
</evidence>
<dbReference type="EMBL" id="CP051167">
    <property type="protein sequence ID" value="QIZ73542.1"/>
    <property type="molecule type" value="Genomic_DNA"/>
</dbReference>
<dbReference type="KEGG" id="oxy:HCG48_01915"/>
<dbReference type="AlphaFoldDB" id="A0A6H1U3U6"/>
<dbReference type="PANTHER" id="PTHR10098:SF108">
    <property type="entry name" value="TETRATRICOPEPTIDE REPEAT PROTEIN 28"/>
    <property type="match status" value="1"/>
</dbReference>
<feature type="domain" description="CHAT" evidence="1">
    <location>
        <begin position="190"/>
        <end position="466"/>
    </location>
</feature>
<keyword evidence="3" id="KW-1185">Reference proteome</keyword>
<dbReference type="Proteomes" id="UP000500857">
    <property type="component" value="Chromosome"/>
</dbReference>
<name>A0A6H1U3U6_9CYAN</name>
<dbReference type="Pfam" id="PF12770">
    <property type="entry name" value="CHAT"/>
    <property type="match status" value="1"/>
</dbReference>
<dbReference type="PANTHER" id="PTHR10098">
    <property type="entry name" value="RAPSYN-RELATED"/>
    <property type="match status" value="1"/>
</dbReference>